<comment type="caution">
    <text evidence="1">The sequence shown here is derived from an EMBL/GenBank/DDBJ whole genome shotgun (WGS) entry which is preliminary data.</text>
</comment>
<reference evidence="1" key="1">
    <citation type="submission" date="2013-04" db="EMBL/GenBank/DDBJ databases">
        <authorList>
            <person name="Qu J."/>
            <person name="Murali S.C."/>
            <person name="Bandaranaike D."/>
            <person name="Bellair M."/>
            <person name="Blankenburg K."/>
            <person name="Chao H."/>
            <person name="Dinh H."/>
            <person name="Doddapaneni H."/>
            <person name="Downs B."/>
            <person name="Dugan-Rocha S."/>
            <person name="Elkadiri S."/>
            <person name="Gnanaolivu R.D."/>
            <person name="Hernandez B."/>
            <person name="Javaid M."/>
            <person name="Jayaseelan J.C."/>
            <person name="Lee S."/>
            <person name="Li M."/>
            <person name="Ming W."/>
            <person name="Munidasa M."/>
            <person name="Muniz J."/>
            <person name="Nguyen L."/>
            <person name="Ongeri F."/>
            <person name="Osuji N."/>
            <person name="Pu L.-L."/>
            <person name="Puazo M."/>
            <person name="Qu C."/>
            <person name="Quiroz J."/>
            <person name="Raj R."/>
            <person name="Weissenberger G."/>
            <person name="Xin Y."/>
            <person name="Zou X."/>
            <person name="Han Y."/>
            <person name="Richards S."/>
            <person name="Worley K."/>
            <person name="Muzny D."/>
            <person name="Gibbs R."/>
        </authorList>
    </citation>
    <scope>NUCLEOTIDE SEQUENCE</scope>
    <source>
        <strain evidence="1">Sampled in the wild</strain>
    </source>
</reference>
<dbReference type="PANTHER" id="PTHR19446">
    <property type="entry name" value="REVERSE TRANSCRIPTASES"/>
    <property type="match status" value="1"/>
</dbReference>
<reference evidence="1" key="2">
    <citation type="submission" date="2017-10" db="EMBL/GenBank/DDBJ databases">
        <title>Ladona fulva Genome sequencing and assembly.</title>
        <authorList>
            <person name="Murali S."/>
            <person name="Richards S."/>
            <person name="Bandaranaike D."/>
            <person name="Bellair M."/>
            <person name="Blankenburg K."/>
            <person name="Chao H."/>
            <person name="Dinh H."/>
            <person name="Doddapaneni H."/>
            <person name="Dugan-Rocha S."/>
            <person name="Elkadiri S."/>
            <person name="Gnanaolivu R."/>
            <person name="Hernandez B."/>
            <person name="Skinner E."/>
            <person name="Javaid M."/>
            <person name="Lee S."/>
            <person name="Li M."/>
            <person name="Ming W."/>
            <person name="Munidasa M."/>
            <person name="Muniz J."/>
            <person name="Nguyen L."/>
            <person name="Hughes D."/>
            <person name="Osuji N."/>
            <person name="Pu L.-L."/>
            <person name="Puazo M."/>
            <person name="Qu C."/>
            <person name="Quiroz J."/>
            <person name="Raj R."/>
            <person name="Weissenberger G."/>
            <person name="Xin Y."/>
            <person name="Zou X."/>
            <person name="Han Y."/>
            <person name="Worley K."/>
            <person name="Muzny D."/>
            <person name="Gibbs R."/>
        </authorList>
    </citation>
    <scope>NUCLEOTIDE SEQUENCE</scope>
    <source>
        <strain evidence="1">Sampled in the wild</strain>
    </source>
</reference>
<proteinExistence type="predicted"/>
<accession>A0A8K0KRY1</accession>
<dbReference type="Proteomes" id="UP000792457">
    <property type="component" value="Unassembled WGS sequence"/>
</dbReference>
<dbReference type="AlphaFoldDB" id="A0A8K0KRY1"/>
<evidence type="ECO:0000313" key="1">
    <source>
        <dbReference type="EMBL" id="KAG8239288.1"/>
    </source>
</evidence>
<keyword evidence="2" id="KW-1185">Reference proteome</keyword>
<feature type="non-terminal residue" evidence="1">
    <location>
        <position position="1"/>
    </location>
</feature>
<sequence>MDGERQLLRIAKAKDRSSKVITAVKQIKDASGVILQEDGDIRERWASTTDQIPGEVWKCLGEEGIDVLLDLVRKLAQQEKIPEEWRKSILVLLYKGIGDVQDCGNYRGIKLMSHT</sequence>
<evidence type="ECO:0000313" key="2">
    <source>
        <dbReference type="Proteomes" id="UP000792457"/>
    </source>
</evidence>
<organism evidence="1 2">
    <name type="scientific">Ladona fulva</name>
    <name type="common">Scarce chaser dragonfly</name>
    <name type="synonym">Libellula fulva</name>
    <dbReference type="NCBI Taxonomy" id="123851"/>
    <lineage>
        <taxon>Eukaryota</taxon>
        <taxon>Metazoa</taxon>
        <taxon>Ecdysozoa</taxon>
        <taxon>Arthropoda</taxon>
        <taxon>Hexapoda</taxon>
        <taxon>Insecta</taxon>
        <taxon>Pterygota</taxon>
        <taxon>Palaeoptera</taxon>
        <taxon>Odonata</taxon>
        <taxon>Epiprocta</taxon>
        <taxon>Anisoptera</taxon>
        <taxon>Libelluloidea</taxon>
        <taxon>Libellulidae</taxon>
        <taxon>Ladona</taxon>
    </lineage>
</organism>
<dbReference type="OrthoDB" id="418748at2759"/>
<protein>
    <submittedName>
        <fullName evidence="1">Uncharacterized protein</fullName>
    </submittedName>
</protein>
<name>A0A8K0KRY1_LADFU</name>
<dbReference type="EMBL" id="KZ309580">
    <property type="protein sequence ID" value="KAG8239288.1"/>
    <property type="molecule type" value="Genomic_DNA"/>
</dbReference>
<gene>
    <name evidence="1" type="ORF">J437_LFUL019066</name>
</gene>